<organism evidence="1 2">
    <name type="scientific">Orchesella dallaii</name>
    <dbReference type="NCBI Taxonomy" id="48710"/>
    <lineage>
        <taxon>Eukaryota</taxon>
        <taxon>Metazoa</taxon>
        <taxon>Ecdysozoa</taxon>
        <taxon>Arthropoda</taxon>
        <taxon>Hexapoda</taxon>
        <taxon>Collembola</taxon>
        <taxon>Entomobryomorpha</taxon>
        <taxon>Entomobryoidea</taxon>
        <taxon>Orchesellidae</taxon>
        <taxon>Orchesellinae</taxon>
        <taxon>Orchesella</taxon>
    </lineage>
</organism>
<accession>A0ABP1RQ21</accession>
<gene>
    <name evidence="1" type="ORF">ODALV1_LOCUS24745</name>
</gene>
<evidence type="ECO:0000313" key="2">
    <source>
        <dbReference type="Proteomes" id="UP001642540"/>
    </source>
</evidence>
<dbReference type="EMBL" id="CAXLJM020000093">
    <property type="protein sequence ID" value="CAL8132754.1"/>
    <property type="molecule type" value="Genomic_DNA"/>
</dbReference>
<protein>
    <submittedName>
        <fullName evidence="1">Uncharacterized protein</fullName>
    </submittedName>
</protein>
<sequence length="133" mass="15352">MACTKKAASMKSSYLSMKTIIDSKNQQKIAIKKPKVQEKRTYRHRPGTVSLQECERVPENETSERKGDLDYCPPVHVQDIGLKTMSTRMDFRVNFKTTKNVDALQPEYQQAGILPIQAVLQYKNRYCRQPSLQ</sequence>
<proteinExistence type="predicted"/>
<keyword evidence="2" id="KW-1185">Reference proteome</keyword>
<reference evidence="1 2" key="1">
    <citation type="submission" date="2024-08" db="EMBL/GenBank/DDBJ databases">
        <authorList>
            <person name="Cucini C."/>
            <person name="Frati F."/>
        </authorList>
    </citation>
    <scope>NUCLEOTIDE SEQUENCE [LARGE SCALE GENOMIC DNA]</scope>
</reference>
<comment type="caution">
    <text evidence="1">The sequence shown here is derived from an EMBL/GenBank/DDBJ whole genome shotgun (WGS) entry which is preliminary data.</text>
</comment>
<dbReference type="Proteomes" id="UP001642540">
    <property type="component" value="Unassembled WGS sequence"/>
</dbReference>
<evidence type="ECO:0000313" key="1">
    <source>
        <dbReference type="EMBL" id="CAL8132754.1"/>
    </source>
</evidence>
<name>A0ABP1RQ21_9HEXA</name>